<keyword evidence="2" id="KW-0238">DNA-binding</keyword>
<dbReference type="Proteomes" id="UP000034034">
    <property type="component" value="Chromosome"/>
</dbReference>
<dbReference type="KEGG" id="sxi:SXIM_04130"/>
<keyword evidence="3" id="KW-1185">Reference proteome</keyword>
<evidence type="ECO:0000313" key="2">
    <source>
        <dbReference type="EMBL" id="AKG41797.1"/>
    </source>
</evidence>
<protein>
    <submittedName>
        <fullName evidence="2">Dna-binding protein</fullName>
    </submittedName>
</protein>
<dbReference type="GO" id="GO:0003677">
    <property type="term" value="F:DNA binding"/>
    <property type="evidence" value="ECO:0007669"/>
    <property type="project" value="UniProtKB-KW"/>
</dbReference>
<feature type="region of interest" description="Disordered" evidence="1">
    <location>
        <begin position="658"/>
        <end position="691"/>
    </location>
</feature>
<gene>
    <name evidence="2" type="ORF">SXIM_04130</name>
</gene>
<sequence length="1675" mass="177840">MSGTGTTTTTNGPRPAALLEAGAILPPGSLTGDDTDTLTARDYRHPLLPGRTVVRLVPGTLGEAEDLALDFLGLTREGEPRTIGQVRRETLGFPAWALVNDPANGHHALALVQDIERLAAMAATRAGAAKEGFDELGTRLDRSAPHFLPTFYEQAARVFLAQDNSQYAAAFFGKARAAERVHSLDVDEARQRAVFLEFAFAGALTVKALKEHLKDLTARLSPEAAWAQFRQLTVERCAAGLPPYASLPQDARSLVRAAGLDARQEERALLTELLASPAVVRAPLSFWQAYREAIASLAQDEPAIRRRLLEFIPATANDEAADTLWLSLLADAGAQDLLTTVDEDGAGPGVDAADWLSRWATHLHAGWQRTGRSAATYELVARMAGRLRSAGRPVTIAGAGRYGRTDLELLDTALECGIPVAGPDAGSGWGRDLEQWLGLPADIRRDLAAVAADARFAPLLSQAVGGVGHGRGADLRLATVAAHPVLRGVLHDWLASRAEDFTRAPGLPAAESVLSALLPFRPVAAEVNPRAVARVAAHPLPPVLAHTLRAGIIDELGWPALEEAMSRLEATGRSTGKNGWFVMDESSWPALILANPERALVVGPDEILLDHELRIPDRLDSWYKPQFRYVDGELLVQWRHDGRPRAYWSARPAEIFTPTGTPGGSWRSAPSPTSLPLPGGGTATGAGTLRAGDTRLPAERFVMSDGTGHWRLSFRSRAVWTEYDPVSGEGGRSSLPAFLADATEGPGELNQQHSTLLPMAPGLENTPLGTDGTLLGWWTRYDAATGRAQAGGTDGRTASLTGVTDGSGEQPVGSLLLPGGARPVIAAQGDSVTLYDEGADRSTGALGRAQKGRRNDDFAGGTPLLPPLAHWHALRARDEHGSHGLRKLTDELAARLVSDLTATLEERDLAERAARAGTTLTPAQQEELRRERTGALSSVVARALPQVTDPALRRGIAGLVACAVRLGRSVERFTQPPQPAEIRRDLAMFEDYRPRHGEEHVLVRAVAGLGPGLGGGYHPQGSWLTLQQVRAVQQVIAGRPADGKPLPKRHRKESLTGGWTTDACIVPVGAGNWPQLLPALPALAYRATAAATGDAEREALLLLLSAFAEGPLTGGPGTLRTVVLRADERDQQRGGQVLRHGGRTVVLLGRRPGCHERDHACWSALDHDPRGAFEAVPGFAHSEERPLNPGLTSDRAAELVRLVREHGPAPWQPEAVSAFAADTGIGPTRAALLLAALPAEPDAATAASIGLKAGTAKIAGELLTALGTHGDLPAVVGALLPEQLAELWKTGPDTAAAARHWHSALGTLLLPSEDAMTRLGADEARSALAVLNPRNTPWISRTTTQRLVTHQRHHSTYAELTAEDPAAVPTLGDLARAARTLLHLAYALPYGDPLRTALPIALTALRQRLTDPELLLSAGYSWLPDGKQLSAALRQAYGLPKEGGAGADGLTAVGEVFVLAPSYGSTETVLVRPAALKGADDPALDLLTGLSGSAAYSPLWAVQTLLGDGVAAAVAAGHGAGQAPGYAQDPEFSVPDLVTEVAAAHALSRDAAALYLQLLALPDPTDRHLTRWSGWKPARNKRARAELAATALVVEAKRARAGRTLFLPGGWQPHDAPQLPMEIWKQSLYTGSARDLPLPMGPVPALFRSAWARATGGDAPAFEELTTRATRKGRR</sequence>
<evidence type="ECO:0000313" key="3">
    <source>
        <dbReference type="Proteomes" id="UP000034034"/>
    </source>
</evidence>
<proteinExistence type="predicted"/>
<name>A0A0F7FQP2_9ACTN</name>
<evidence type="ECO:0000256" key="1">
    <source>
        <dbReference type="SAM" id="MobiDB-lite"/>
    </source>
</evidence>
<dbReference type="PATRIC" id="fig|408015.6.peg.441"/>
<reference evidence="2" key="1">
    <citation type="submission" date="2019-08" db="EMBL/GenBank/DDBJ databases">
        <title>Complete genome sequence of a mangrove-derived Streptomyces xiamenensis.</title>
        <authorList>
            <person name="Xu J."/>
        </authorList>
    </citation>
    <scope>NUCLEOTIDE SEQUENCE</scope>
    <source>
        <strain evidence="2">318</strain>
    </source>
</reference>
<accession>A0A0F7FQP2</accession>
<feature type="compositionally biased region" description="Low complexity" evidence="1">
    <location>
        <begin position="667"/>
        <end position="677"/>
    </location>
</feature>
<dbReference type="STRING" id="408015.SXIM_04130"/>
<dbReference type="RefSeq" id="WP_046722764.1">
    <property type="nucleotide sequence ID" value="NZ_CP009922.3"/>
</dbReference>
<dbReference type="EMBL" id="CP009922">
    <property type="protein sequence ID" value="AKG41797.1"/>
    <property type="molecule type" value="Genomic_DNA"/>
</dbReference>
<dbReference type="HOGENOM" id="CLU_004188_0_0_11"/>
<organism evidence="2 3">
    <name type="scientific">Streptomyces xiamenensis</name>
    <dbReference type="NCBI Taxonomy" id="408015"/>
    <lineage>
        <taxon>Bacteria</taxon>
        <taxon>Bacillati</taxon>
        <taxon>Actinomycetota</taxon>
        <taxon>Actinomycetes</taxon>
        <taxon>Kitasatosporales</taxon>
        <taxon>Streptomycetaceae</taxon>
        <taxon>Streptomyces</taxon>
    </lineage>
</organism>